<protein>
    <submittedName>
        <fullName evidence="1">Uncharacterized protein</fullName>
    </submittedName>
</protein>
<feature type="non-terminal residue" evidence="1">
    <location>
        <position position="185"/>
    </location>
</feature>
<dbReference type="Proteomes" id="UP001189429">
    <property type="component" value="Unassembled WGS sequence"/>
</dbReference>
<proteinExistence type="predicted"/>
<organism evidence="1 2">
    <name type="scientific">Prorocentrum cordatum</name>
    <dbReference type="NCBI Taxonomy" id="2364126"/>
    <lineage>
        <taxon>Eukaryota</taxon>
        <taxon>Sar</taxon>
        <taxon>Alveolata</taxon>
        <taxon>Dinophyceae</taxon>
        <taxon>Prorocentrales</taxon>
        <taxon>Prorocentraceae</taxon>
        <taxon>Prorocentrum</taxon>
    </lineage>
</organism>
<sequence length="185" mass="20103">MDLATARQVHGSLVHVCAPPTTGTGGLPGGARTTPSFAPLFASLRFSSLSSLGIARAPLPWSNFQNDRGFRCACCRAAGAPVRRPAPIAVLQVQAEQCLALYISTEEQTLFDVLLAMRFQKRQFEERNILMVPILVSSDSCSLVELSPRLSGSKLLNQSYVAVPAPKNDEDREAWGQLLAREFSE</sequence>
<reference evidence="1" key="1">
    <citation type="submission" date="2023-10" db="EMBL/GenBank/DDBJ databases">
        <authorList>
            <person name="Chen Y."/>
            <person name="Shah S."/>
            <person name="Dougan E. K."/>
            <person name="Thang M."/>
            <person name="Chan C."/>
        </authorList>
    </citation>
    <scope>NUCLEOTIDE SEQUENCE [LARGE SCALE GENOMIC DNA]</scope>
</reference>
<gene>
    <name evidence="1" type="ORF">PCOR1329_LOCUS13842</name>
</gene>
<name>A0ABN9QPR2_9DINO</name>
<accession>A0ABN9QPR2</accession>
<comment type="caution">
    <text evidence="1">The sequence shown here is derived from an EMBL/GenBank/DDBJ whole genome shotgun (WGS) entry which is preliminary data.</text>
</comment>
<keyword evidence="2" id="KW-1185">Reference proteome</keyword>
<evidence type="ECO:0000313" key="1">
    <source>
        <dbReference type="EMBL" id="CAK0808172.1"/>
    </source>
</evidence>
<dbReference type="EMBL" id="CAUYUJ010004113">
    <property type="protein sequence ID" value="CAK0808172.1"/>
    <property type="molecule type" value="Genomic_DNA"/>
</dbReference>
<evidence type="ECO:0000313" key="2">
    <source>
        <dbReference type="Proteomes" id="UP001189429"/>
    </source>
</evidence>